<evidence type="ECO:0000313" key="3">
    <source>
        <dbReference type="Proteomes" id="UP000028700"/>
    </source>
</evidence>
<dbReference type="STRING" id="1291743.LOSG293_011510"/>
<protein>
    <submittedName>
        <fullName evidence="2">Possible cell surface hydrolase</fullName>
    </submittedName>
</protein>
<dbReference type="Proteomes" id="UP000028700">
    <property type="component" value="Unassembled WGS sequence"/>
</dbReference>
<dbReference type="GO" id="GO:0016787">
    <property type="term" value="F:hydrolase activity"/>
    <property type="evidence" value="ECO:0007669"/>
    <property type="project" value="UniProtKB-KW"/>
</dbReference>
<reference evidence="2" key="1">
    <citation type="journal article" date="2014" name="Genome Announc.">
        <title>Draft Genome Sequence of Lactobacillus oryzae Strain SG293T.</title>
        <authorList>
            <person name="Tanizawa Y."/>
            <person name="Fujisawa T."/>
            <person name="Mochizuki T."/>
            <person name="Kaminuma E."/>
            <person name="Nakamura Y."/>
            <person name="Tohno M."/>
        </authorList>
    </citation>
    <scope>NUCLEOTIDE SEQUENCE [LARGE SCALE GENOMIC DNA]</scope>
    <source>
        <strain evidence="2">SG293</strain>
    </source>
</reference>
<keyword evidence="3" id="KW-1185">Reference proteome</keyword>
<dbReference type="AlphaFoldDB" id="A0A081BG82"/>
<dbReference type="Pfam" id="PF06028">
    <property type="entry name" value="DUF915"/>
    <property type="match status" value="1"/>
</dbReference>
<feature type="transmembrane region" description="Helical" evidence="1">
    <location>
        <begin position="6"/>
        <end position="27"/>
    </location>
</feature>
<dbReference type="InterPro" id="IPR010315">
    <property type="entry name" value="DUF915_hydro-like"/>
</dbReference>
<dbReference type="Gene3D" id="3.40.50.1820">
    <property type="entry name" value="alpha/beta hydrolase"/>
    <property type="match status" value="1"/>
</dbReference>
<gene>
    <name evidence="2" type="ORF">LOSG293_011510</name>
</gene>
<comment type="caution">
    <text evidence="2">The sequence shown here is derived from an EMBL/GenBank/DDBJ whole genome shotgun (WGS) entry which is preliminary data.</text>
</comment>
<dbReference type="eggNOG" id="COG4814">
    <property type="taxonomic scope" value="Bacteria"/>
</dbReference>
<name>A0A081BG82_9LACO</name>
<keyword evidence="1" id="KW-0812">Transmembrane</keyword>
<evidence type="ECO:0000256" key="1">
    <source>
        <dbReference type="SAM" id="Phobius"/>
    </source>
</evidence>
<proteinExistence type="predicted"/>
<keyword evidence="1" id="KW-1133">Transmembrane helix</keyword>
<sequence length="296" mass="33784">MKRKIWAWIAVIVIVAAIVLGITTIHVRNERLRRLYTYSHTLFVHGWTGSIKSEERMVHAAAKSGAAKKRLVIHVKANGKLKYKGHYFRGTKNPMIEVVFDNNRAGEFKDAHWIRKVVKSLKARYGITKFNAVGHSMGSYALLYYTLLYGKNRNLPRPNKLVLIAGPYDGIINNHKLNQPTDLPLSKLWTDMPNQNKLLKNGRPKIIHSEYRMLLNLRKQIPRGVKILNIYGDLENGSNSDGVVTITSARSLGFIVRGRVAKYKELKVDGEHAQHSSLHEDNFIVNRALINFLWAK</sequence>
<keyword evidence="2" id="KW-0378">Hydrolase</keyword>
<accession>A0A081BG82</accession>
<dbReference type="SUPFAM" id="SSF53474">
    <property type="entry name" value="alpha/beta-Hydrolases"/>
    <property type="match status" value="1"/>
</dbReference>
<dbReference type="InterPro" id="IPR029058">
    <property type="entry name" value="AB_hydrolase_fold"/>
</dbReference>
<keyword evidence="1" id="KW-0472">Membrane</keyword>
<evidence type="ECO:0000313" key="2">
    <source>
        <dbReference type="EMBL" id="GAK47050.1"/>
    </source>
</evidence>
<dbReference type="EMBL" id="BBJM01000001">
    <property type="protein sequence ID" value="GAK47050.1"/>
    <property type="molecule type" value="Genomic_DNA"/>
</dbReference>
<organism evidence="2 3">
    <name type="scientific">Secundilactobacillus oryzae JCM 18671</name>
    <dbReference type="NCBI Taxonomy" id="1291743"/>
    <lineage>
        <taxon>Bacteria</taxon>
        <taxon>Bacillati</taxon>
        <taxon>Bacillota</taxon>
        <taxon>Bacilli</taxon>
        <taxon>Lactobacillales</taxon>
        <taxon>Lactobacillaceae</taxon>
        <taxon>Secundilactobacillus</taxon>
    </lineage>
</organism>
<dbReference type="RefSeq" id="WP_235786774.1">
    <property type="nucleotide sequence ID" value="NZ_BBAZ01000002.1"/>
</dbReference>